<evidence type="ECO:0000256" key="3">
    <source>
        <dbReference type="ARBA" id="ARBA00022723"/>
    </source>
</evidence>
<dbReference type="InterPro" id="IPR051438">
    <property type="entry name" value="RNF_E3_ubiq-protein_ligase"/>
</dbReference>
<gene>
    <name evidence="6" type="ORF">CTOB1V02_LOCUS8120</name>
</gene>
<dbReference type="SMART" id="SM00504">
    <property type="entry name" value="Ubox"/>
    <property type="match status" value="1"/>
</dbReference>
<dbReference type="SUPFAM" id="SSF57850">
    <property type="entry name" value="RING/U-box"/>
    <property type="match status" value="1"/>
</dbReference>
<keyword evidence="2" id="KW-0963">Cytoplasm</keyword>
<sequence>MCCGVKSTKMAENIIMNRRDYRFVTPPPNEFCCCICTEVLNDPVEISSCDHLYCRSCITTWLQTKPSCPQCQRDATESSLKEANRYLRSYIGNLHVYCPEKDCNKIMAISELEHHLESCGKREGTTAKCDRCGHGQFPGASTSHDCVEILKGNLKELESTVSDLENELQAKSVQLASCNAEKKKLEIQVQNCTREIQALKYAKPTDDESQLLKSKAQARVLGELYLEKRMHEKSQEEASVLRERLSALSRSMVRQAQALEVEIRKGFAKVETADGVAPRGAARGDVGPQEKKRPLLFSLRDVMHDMEFAKDSEISTVLKDIRKFKSLCDRRIADIGKSTARKISLKDSLGNFSCGAKKRSSSVPPSSVLKKFEALFRFSCNFELDMDMVDGGKLVSSFYRAEGFKWQIIVKRSRSSLSLFVRSEPEDKSLEKSWKVGYQLKLLRQGWGQPRTFTQYGEMFTPTSNIHGFREFCRFGKQALSPAKKDVLEVQAIFFRVIVSKQPPKLTLHLPLLSFAEIEAVFTNKHVQRMQENDEMYSPPLVNFNNEVKLVMKRTQLCQAFPSQLAVFLHFFNEATDQTWINKFDIKLRIRGPKKTASCTLIPPHPITDGQMIGGPMLEWSKLLNPAFGFMYDDGAILAETFCNLHQDIPVTDTMMEEIH</sequence>
<dbReference type="InterPro" id="IPR018957">
    <property type="entry name" value="Znf_C3HC4_RING-type"/>
</dbReference>
<evidence type="ECO:0000256" key="4">
    <source>
        <dbReference type="ARBA" id="ARBA00022771"/>
    </source>
</evidence>
<accession>A0A7R8WKE8</accession>
<dbReference type="PANTHER" id="PTHR46016:SF1">
    <property type="entry name" value="RING-TYPE DOMAIN-CONTAINING PROTEIN"/>
    <property type="match status" value="1"/>
</dbReference>
<dbReference type="PANTHER" id="PTHR46016">
    <property type="entry name" value="ZINC FINGER, RING/FYVE/PHD-TYPE"/>
    <property type="match status" value="1"/>
</dbReference>
<dbReference type="CDD" id="cd00121">
    <property type="entry name" value="MATH"/>
    <property type="match status" value="1"/>
</dbReference>
<dbReference type="PROSITE" id="PS50089">
    <property type="entry name" value="ZF_RING_2"/>
    <property type="match status" value="1"/>
</dbReference>
<dbReference type="GO" id="GO:0005737">
    <property type="term" value="C:cytoplasm"/>
    <property type="evidence" value="ECO:0007669"/>
    <property type="project" value="UniProtKB-SubCell"/>
</dbReference>
<dbReference type="InterPro" id="IPR008974">
    <property type="entry name" value="TRAF-like"/>
</dbReference>
<dbReference type="SMART" id="SM00184">
    <property type="entry name" value="RING"/>
    <property type="match status" value="1"/>
</dbReference>
<dbReference type="GO" id="GO:0008270">
    <property type="term" value="F:zinc ion binding"/>
    <property type="evidence" value="ECO:0007669"/>
    <property type="project" value="UniProtKB-KW"/>
</dbReference>
<dbReference type="InterPro" id="IPR003613">
    <property type="entry name" value="Ubox_domain"/>
</dbReference>
<dbReference type="Gene3D" id="3.30.40.10">
    <property type="entry name" value="Zinc/RING finger domain, C3HC4 (zinc finger)"/>
    <property type="match status" value="1"/>
</dbReference>
<dbReference type="InterPro" id="IPR002083">
    <property type="entry name" value="MATH/TRAF_dom"/>
</dbReference>
<name>A0A7R8WKE8_9CRUS</name>
<evidence type="ECO:0000256" key="1">
    <source>
        <dbReference type="ARBA" id="ARBA00004496"/>
    </source>
</evidence>
<evidence type="ECO:0000256" key="5">
    <source>
        <dbReference type="ARBA" id="ARBA00022833"/>
    </source>
</evidence>
<organism evidence="6">
    <name type="scientific">Cyprideis torosa</name>
    <dbReference type="NCBI Taxonomy" id="163714"/>
    <lineage>
        <taxon>Eukaryota</taxon>
        <taxon>Metazoa</taxon>
        <taxon>Ecdysozoa</taxon>
        <taxon>Arthropoda</taxon>
        <taxon>Crustacea</taxon>
        <taxon>Oligostraca</taxon>
        <taxon>Ostracoda</taxon>
        <taxon>Podocopa</taxon>
        <taxon>Podocopida</taxon>
        <taxon>Cytherocopina</taxon>
        <taxon>Cytheroidea</taxon>
        <taxon>Cytherideidae</taxon>
        <taxon>Cyprideis</taxon>
    </lineage>
</organism>
<dbReference type="OrthoDB" id="302966at2759"/>
<reference evidence="6" key="1">
    <citation type="submission" date="2020-11" db="EMBL/GenBank/DDBJ databases">
        <authorList>
            <person name="Tran Van P."/>
        </authorList>
    </citation>
    <scope>NUCLEOTIDE SEQUENCE</scope>
</reference>
<dbReference type="AlphaFoldDB" id="A0A7R8WKE8"/>
<dbReference type="SUPFAM" id="SSF49599">
    <property type="entry name" value="TRAF domain-like"/>
    <property type="match status" value="1"/>
</dbReference>
<protein>
    <submittedName>
        <fullName evidence="6">Uncharacterized protein</fullName>
    </submittedName>
</protein>
<dbReference type="InterPro" id="IPR001841">
    <property type="entry name" value="Znf_RING"/>
</dbReference>
<dbReference type="Gene3D" id="2.60.210.10">
    <property type="entry name" value="Apoptosis, Tumor Necrosis Factor Receptor Associated Protein 2, Chain A"/>
    <property type="match status" value="1"/>
</dbReference>
<comment type="subcellular location">
    <subcellularLocation>
        <location evidence="1">Cytoplasm</location>
    </subcellularLocation>
</comment>
<keyword evidence="4" id="KW-0863">Zinc-finger</keyword>
<proteinExistence type="predicted"/>
<dbReference type="InterPro" id="IPR017907">
    <property type="entry name" value="Znf_RING_CS"/>
</dbReference>
<dbReference type="GO" id="GO:0061630">
    <property type="term" value="F:ubiquitin protein ligase activity"/>
    <property type="evidence" value="ECO:0007669"/>
    <property type="project" value="TreeGrafter"/>
</dbReference>
<evidence type="ECO:0000313" key="6">
    <source>
        <dbReference type="EMBL" id="CAD7230258.1"/>
    </source>
</evidence>
<dbReference type="Pfam" id="PF00917">
    <property type="entry name" value="MATH"/>
    <property type="match status" value="1"/>
</dbReference>
<keyword evidence="3" id="KW-0479">Metal-binding</keyword>
<keyword evidence="5" id="KW-0862">Zinc</keyword>
<dbReference type="InterPro" id="IPR013083">
    <property type="entry name" value="Znf_RING/FYVE/PHD"/>
</dbReference>
<dbReference type="Pfam" id="PF00097">
    <property type="entry name" value="zf-C3HC4"/>
    <property type="match status" value="1"/>
</dbReference>
<dbReference type="GO" id="GO:0000209">
    <property type="term" value="P:protein polyubiquitination"/>
    <property type="evidence" value="ECO:0007669"/>
    <property type="project" value="TreeGrafter"/>
</dbReference>
<dbReference type="GO" id="GO:0006511">
    <property type="term" value="P:ubiquitin-dependent protein catabolic process"/>
    <property type="evidence" value="ECO:0007669"/>
    <property type="project" value="TreeGrafter"/>
</dbReference>
<dbReference type="PROSITE" id="PS00518">
    <property type="entry name" value="ZF_RING_1"/>
    <property type="match status" value="1"/>
</dbReference>
<dbReference type="EMBL" id="OB662568">
    <property type="protein sequence ID" value="CAD7230258.1"/>
    <property type="molecule type" value="Genomic_DNA"/>
</dbReference>
<evidence type="ECO:0000256" key="2">
    <source>
        <dbReference type="ARBA" id="ARBA00022490"/>
    </source>
</evidence>